<keyword evidence="16" id="KW-1185">Reference proteome</keyword>
<evidence type="ECO:0000256" key="9">
    <source>
        <dbReference type="ARBA" id="ARBA00057052"/>
    </source>
</evidence>
<dbReference type="InterPro" id="IPR042561">
    <property type="entry name" value="Exo84_C_1"/>
</dbReference>
<feature type="compositionally biased region" description="Low complexity" evidence="13">
    <location>
        <begin position="99"/>
        <end position="110"/>
    </location>
</feature>
<dbReference type="InterPro" id="IPR032403">
    <property type="entry name" value="Exo84_C"/>
</dbReference>
<evidence type="ECO:0000256" key="12">
    <source>
        <dbReference type="SAM" id="Coils"/>
    </source>
</evidence>
<name>A0A6A5XAV0_9PLEO</name>
<evidence type="ECO:0000313" key="16">
    <source>
        <dbReference type="Proteomes" id="UP000799778"/>
    </source>
</evidence>
<dbReference type="RefSeq" id="XP_033378410.1">
    <property type="nucleotide sequence ID" value="XM_033529394.1"/>
</dbReference>
<reference evidence="15" key="1">
    <citation type="journal article" date="2020" name="Stud. Mycol.">
        <title>101 Dothideomycetes genomes: a test case for predicting lifestyles and emergence of pathogens.</title>
        <authorList>
            <person name="Haridas S."/>
            <person name="Albert R."/>
            <person name="Binder M."/>
            <person name="Bloem J."/>
            <person name="Labutti K."/>
            <person name="Salamov A."/>
            <person name="Andreopoulos B."/>
            <person name="Baker S."/>
            <person name="Barry K."/>
            <person name="Bills G."/>
            <person name="Bluhm B."/>
            <person name="Cannon C."/>
            <person name="Castanera R."/>
            <person name="Culley D."/>
            <person name="Daum C."/>
            <person name="Ezra D."/>
            <person name="Gonzalez J."/>
            <person name="Henrissat B."/>
            <person name="Kuo A."/>
            <person name="Liang C."/>
            <person name="Lipzen A."/>
            <person name="Lutzoni F."/>
            <person name="Magnuson J."/>
            <person name="Mondo S."/>
            <person name="Nolan M."/>
            <person name="Ohm R."/>
            <person name="Pangilinan J."/>
            <person name="Park H.-J."/>
            <person name="Ramirez L."/>
            <person name="Alfaro M."/>
            <person name="Sun H."/>
            <person name="Tritt A."/>
            <person name="Yoshinaga Y."/>
            <person name="Zwiers L.-H."/>
            <person name="Turgeon B."/>
            <person name="Goodwin S."/>
            <person name="Spatafora J."/>
            <person name="Crous P."/>
            <person name="Grigoriev I."/>
        </authorList>
    </citation>
    <scope>NUCLEOTIDE SEQUENCE</scope>
    <source>
        <strain evidence="15">CBS 175.79</strain>
    </source>
</reference>
<dbReference type="SUPFAM" id="SSF74788">
    <property type="entry name" value="Cullin repeat-like"/>
    <property type="match status" value="1"/>
</dbReference>
<evidence type="ECO:0000256" key="13">
    <source>
        <dbReference type="SAM" id="MobiDB-lite"/>
    </source>
</evidence>
<feature type="coiled-coil region" evidence="12">
    <location>
        <begin position="153"/>
        <end position="216"/>
    </location>
</feature>
<evidence type="ECO:0000256" key="8">
    <source>
        <dbReference type="ARBA" id="ARBA00023329"/>
    </source>
</evidence>
<feature type="compositionally biased region" description="Basic and acidic residues" evidence="13">
    <location>
        <begin position="61"/>
        <end position="81"/>
    </location>
</feature>
<dbReference type="Pfam" id="PF25345">
    <property type="entry name" value="PH_EXO84"/>
    <property type="match status" value="1"/>
</dbReference>
<evidence type="ECO:0000313" key="15">
    <source>
        <dbReference type="EMBL" id="KAF2010071.1"/>
    </source>
</evidence>
<comment type="similarity">
    <text evidence="2">Belongs to the EXO84 family.</text>
</comment>
<dbReference type="OrthoDB" id="642193at2759"/>
<evidence type="ECO:0000259" key="14">
    <source>
        <dbReference type="Pfam" id="PF16528"/>
    </source>
</evidence>
<feature type="compositionally biased region" description="Low complexity" evidence="13">
    <location>
        <begin position="45"/>
        <end position="57"/>
    </location>
</feature>
<keyword evidence="4" id="KW-0813">Transport</keyword>
<feature type="region of interest" description="Disordered" evidence="13">
    <location>
        <begin position="1"/>
        <end position="132"/>
    </location>
</feature>
<accession>A0A6A5XAV0</accession>
<comment type="subcellular location">
    <subcellularLocation>
        <location evidence="1">Cytoplasmic vesicle</location>
        <location evidence="1">Secretory vesicle</location>
    </subcellularLocation>
</comment>
<evidence type="ECO:0000256" key="7">
    <source>
        <dbReference type="ARBA" id="ARBA00023054"/>
    </source>
</evidence>
<evidence type="ECO:0000256" key="6">
    <source>
        <dbReference type="ARBA" id="ARBA00022927"/>
    </source>
</evidence>
<dbReference type="FunFam" id="2.30.29.30:FF:000264">
    <property type="entry name" value="Potential exocyst complex component Exo84"/>
    <property type="match status" value="1"/>
</dbReference>
<dbReference type="GeneID" id="54286791"/>
<evidence type="ECO:0000256" key="1">
    <source>
        <dbReference type="ARBA" id="ARBA00004398"/>
    </source>
</evidence>
<dbReference type="Pfam" id="PF16528">
    <property type="entry name" value="Exo84_C"/>
    <property type="match status" value="1"/>
</dbReference>
<proteinExistence type="inferred from homology"/>
<dbReference type="SUPFAM" id="SSF50729">
    <property type="entry name" value="PH domain-like"/>
    <property type="match status" value="1"/>
</dbReference>
<dbReference type="GO" id="GO:0015031">
    <property type="term" value="P:protein transport"/>
    <property type="evidence" value="ECO:0007669"/>
    <property type="project" value="UniProtKB-KW"/>
</dbReference>
<keyword evidence="6" id="KW-0653">Protein transport</keyword>
<dbReference type="Pfam" id="PF08700">
    <property type="entry name" value="VPS51_Exo84_N"/>
    <property type="match status" value="1"/>
</dbReference>
<evidence type="ECO:0000256" key="2">
    <source>
        <dbReference type="ARBA" id="ARBA00007210"/>
    </source>
</evidence>
<keyword evidence="8" id="KW-0968">Cytoplasmic vesicle</keyword>
<dbReference type="PANTHER" id="PTHR21426:SF12">
    <property type="entry name" value="EXOCYST COMPLEX COMPONENT 8"/>
    <property type="match status" value="1"/>
</dbReference>
<dbReference type="Proteomes" id="UP000799778">
    <property type="component" value="Unassembled WGS sequence"/>
</dbReference>
<keyword evidence="5" id="KW-0268">Exocytosis</keyword>
<dbReference type="Gene3D" id="2.30.29.30">
    <property type="entry name" value="Pleckstrin-homology domain (PH domain)/Phosphotyrosine-binding domain (PTB)"/>
    <property type="match status" value="1"/>
</dbReference>
<gene>
    <name evidence="15" type="ORF">BU24DRAFT_428106</name>
</gene>
<protein>
    <recommendedName>
        <fullName evidence="3">Exocyst complex component EXO84</fullName>
    </recommendedName>
    <alternativeName>
        <fullName evidence="11">Exocyst complex component exo84</fullName>
    </alternativeName>
</protein>
<dbReference type="GO" id="GO:0006893">
    <property type="term" value="P:Golgi to plasma membrane transport"/>
    <property type="evidence" value="ECO:0007669"/>
    <property type="project" value="TreeGrafter"/>
</dbReference>
<comment type="function">
    <text evidence="9">Involved in the secretory pathway as part of the exocyst complex which tethers secretory vesicles to the sites of exocytosis. Plays a role in both the assembly of the exocyst and the polarization of this complex to specific sites of the plasma membrane for exocytosis. Also involved in assembly of the spliceosome.</text>
</comment>
<dbReference type="PANTHER" id="PTHR21426">
    <property type="entry name" value="EXOCYST COMPLEX COMPONENT 8"/>
    <property type="match status" value="1"/>
</dbReference>
<sequence>MSEEKSKGISLRKKRTPRPKGPMPTISAPRQISAPMPAGLAATQSSSRRPSQESSRSTASKKLDAPRERPQRADRTADLVKRRYSQKITQVPADFGNGAPMPAMPQMPAQYKNGPPPRDGRPAGSSESRVRVDPKVLQDPNLRPEQYVATILADASEEDIRRFQDDLRKVKHRTSADLQNNVYQNRTQFIKISKEAEKLKTEMRTLRQLMSELTSTLGQTTSAAGASGDNLTARKASNRSSVANLEALWSSHLQELWKRVEGSQKYLPAIPGRHIVWESGRWVELNAATWKARRRVHLILLNDHLLVAAEKKQRADVPGQGPRDKKSAGKEWVAQRCWPLQDVQIADLSSRSKSGNQGASNAINIRVGAESFTFAVYQGDASEKSTFLSTYRKSLEDLRKSTEAEIEERGRAQDSVNYFATRDVNILKNQDLMDSISETVNSNRASIFVNVDGKQQPIRWVESQLDDLDIDIALQNFEEAVKKVEKLKSVARGIRNDPMSQGIVTFKLNDRAGKLATVLMKQMVENNNWISSVKKHVTWIVRLGFEDRAREAYLQARGEVIKLRTRQCVFEGNLPEYIFQIAFIYFTIIKNTVDIYQKCFPQHLMSACVKWAKENVDAFNVILGRQLSSVEQGGKVWTECMELAHEHAGMLTEVGLDFKDMVGNFEHEEAKESKPVGLGVST</sequence>
<dbReference type="GO" id="GO:0000145">
    <property type="term" value="C:exocyst"/>
    <property type="evidence" value="ECO:0007669"/>
    <property type="project" value="InterPro"/>
</dbReference>
<dbReference type="Gene3D" id="1.20.58.1210">
    <property type="entry name" value="Exo84p, N-terminal helical domain"/>
    <property type="match status" value="1"/>
</dbReference>
<dbReference type="GO" id="GO:0006887">
    <property type="term" value="P:exocytosis"/>
    <property type="evidence" value="ECO:0007669"/>
    <property type="project" value="UniProtKB-KW"/>
</dbReference>
<dbReference type="InterPro" id="IPR033961">
    <property type="entry name" value="Exo84"/>
</dbReference>
<keyword evidence="7 12" id="KW-0175">Coiled coil</keyword>
<dbReference type="EMBL" id="ML978077">
    <property type="protein sequence ID" value="KAF2010071.1"/>
    <property type="molecule type" value="Genomic_DNA"/>
</dbReference>
<evidence type="ECO:0000256" key="10">
    <source>
        <dbReference type="ARBA" id="ARBA00065378"/>
    </source>
</evidence>
<feature type="domain" description="Exocyst component Exo84 C-terminal" evidence="14">
    <location>
        <begin position="459"/>
        <end position="659"/>
    </location>
</feature>
<evidence type="ECO:0000256" key="4">
    <source>
        <dbReference type="ARBA" id="ARBA00022448"/>
    </source>
</evidence>
<dbReference type="InterPro" id="IPR016159">
    <property type="entry name" value="Cullin_repeat-like_dom_sf"/>
</dbReference>
<dbReference type="InterPro" id="IPR011993">
    <property type="entry name" value="PH-like_dom_sf"/>
</dbReference>
<comment type="subunit">
    <text evidence="10">Component of the exocyst complex.</text>
</comment>
<evidence type="ECO:0000256" key="11">
    <source>
        <dbReference type="ARBA" id="ARBA00071741"/>
    </source>
</evidence>
<dbReference type="Gene3D" id="1.20.58.1220">
    <property type="entry name" value="Exo84p, C-terminal helical domain"/>
    <property type="match status" value="1"/>
</dbReference>
<organism evidence="15 16">
    <name type="scientific">Aaosphaeria arxii CBS 175.79</name>
    <dbReference type="NCBI Taxonomy" id="1450172"/>
    <lineage>
        <taxon>Eukaryota</taxon>
        <taxon>Fungi</taxon>
        <taxon>Dikarya</taxon>
        <taxon>Ascomycota</taxon>
        <taxon>Pezizomycotina</taxon>
        <taxon>Dothideomycetes</taxon>
        <taxon>Pleosporomycetidae</taxon>
        <taxon>Pleosporales</taxon>
        <taxon>Pleosporales incertae sedis</taxon>
        <taxon>Aaosphaeria</taxon>
    </lineage>
</organism>
<evidence type="ECO:0000256" key="5">
    <source>
        <dbReference type="ARBA" id="ARBA00022483"/>
    </source>
</evidence>
<evidence type="ECO:0000256" key="3">
    <source>
        <dbReference type="ARBA" id="ARBA00021269"/>
    </source>
</evidence>
<dbReference type="AlphaFoldDB" id="A0A6A5XAV0"/>
<dbReference type="GO" id="GO:0030133">
    <property type="term" value="C:transport vesicle"/>
    <property type="evidence" value="ECO:0007669"/>
    <property type="project" value="UniProtKB-SubCell"/>
</dbReference>
<dbReference type="InterPro" id="IPR042560">
    <property type="entry name" value="Exo84_C_2"/>
</dbReference>